<feature type="region of interest" description="Disordered" evidence="1">
    <location>
        <begin position="213"/>
        <end position="268"/>
    </location>
</feature>
<feature type="compositionally biased region" description="Polar residues" evidence="1">
    <location>
        <begin position="217"/>
        <end position="232"/>
    </location>
</feature>
<accession>A0ABX2CF91</accession>
<evidence type="ECO:0000313" key="3">
    <source>
        <dbReference type="Proteomes" id="UP000886476"/>
    </source>
</evidence>
<feature type="compositionally biased region" description="Basic residues" evidence="1">
    <location>
        <begin position="241"/>
        <end position="251"/>
    </location>
</feature>
<dbReference type="RefSeq" id="WP_172111975.1">
    <property type="nucleotide sequence ID" value="NZ_JABFDN010000005.1"/>
</dbReference>
<name>A0ABX2CF91_9BRAD</name>
<reference evidence="2" key="1">
    <citation type="submission" date="2020-05" db="EMBL/GenBank/DDBJ databases">
        <title>Nod-independent and nitrogen-fixing Bradyrhizobium aeschynomene sp. nov. isolated from nodules of Aeschynomene indica.</title>
        <authorList>
            <person name="Zhang Z."/>
        </authorList>
    </citation>
    <scope>NUCLEOTIDE SEQUENCE</scope>
    <source>
        <strain evidence="2">83012</strain>
    </source>
</reference>
<feature type="region of interest" description="Disordered" evidence="1">
    <location>
        <begin position="30"/>
        <end position="51"/>
    </location>
</feature>
<dbReference type="Proteomes" id="UP000886476">
    <property type="component" value="Unassembled WGS sequence"/>
</dbReference>
<dbReference type="EMBL" id="JABFDN010000005">
    <property type="protein sequence ID" value="NPU66881.1"/>
    <property type="molecule type" value="Genomic_DNA"/>
</dbReference>
<protein>
    <submittedName>
        <fullName evidence="2">Uncharacterized protein</fullName>
    </submittedName>
</protein>
<gene>
    <name evidence="2" type="ORF">HL667_17895</name>
</gene>
<proteinExistence type="predicted"/>
<keyword evidence="3" id="KW-1185">Reference proteome</keyword>
<evidence type="ECO:0000256" key="1">
    <source>
        <dbReference type="SAM" id="MobiDB-lite"/>
    </source>
</evidence>
<organism evidence="2 3">
    <name type="scientific">Bradyrhizobium aeschynomenes</name>
    <dbReference type="NCBI Taxonomy" id="2734909"/>
    <lineage>
        <taxon>Bacteria</taxon>
        <taxon>Pseudomonadati</taxon>
        <taxon>Pseudomonadota</taxon>
        <taxon>Alphaproteobacteria</taxon>
        <taxon>Hyphomicrobiales</taxon>
        <taxon>Nitrobacteraceae</taxon>
        <taxon>Bradyrhizobium</taxon>
    </lineage>
</organism>
<comment type="caution">
    <text evidence="2">The sequence shown here is derived from an EMBL/GenBank/DDBJ whole genome shotgun (WGS) entry which is preliminary data.</text>
</comment>
<sequence length="268" mass="28555">MVNKSGDPIAFWQQMVSEMQKNFSALTRLRPMGVTSRPSPDDPATASGNGHKPMADLMENYFAGMNVPSRGQLTALNERLGCIEGELAETQTLLKQLLASTQVSQPMPQATADLASQLNEIKGLLDGLVVGSKLPPPAPVDIRPDLNQIKTLLDELVAASKRPQPEPKPAPDLTPQLSEIKALLEQILKASQTPDPAPATAIEVQLSEIREMLDSLGKSSQPVQAEPQTVQAATPAVEPHRHGKSRNKKHGGGAQGSPRQANDVPSGG</sequence>
<evidence type="ECO:0000313" key="2">
    <source>
        <dbReference type="EMBL" id="NPU66881.1"/>
    </source>
</evidence>